<dbReference type="WBParaSite" id="Hba_15414">
    <property type="protein sequence ID" value="Hba_15414"/>
    <property type="gene ID" value="Hba_15414"/>
</dbReference>
<feature type="domain" description="PI4-kinase N-terminal" evidence="2">
    <location>
        <begin position="671"/>
        <end position="804"/>
    </location>
</feature>
<comment type="similarity">
    <text evidence="1">Belongs to the PI3/PI4-kinase family. Type III PI4K subfamily.</text>
</comment>
<evidence type="ECO:0000313" key="3">
    <source>
        <dbReference type="Proteomes" id="UP000095283"/>
    </source>
</evidence>
<evidence type="ECO:0000256" key="1">
    <source>
        <dbReference type="ARBA" id="ARBA00006209"/>
    </source>
</evidence>
<dbReference type="Proteomes" id="UP000095283">
    <property type="component" value="Unplaced"/>
</dbReference>
<organism evidence="3 4">
    <name type="scientific">Heterorhabditis bacteriophora</name>
    <name type="common">Entomopathogenic nematode worm</name>
    <dbReference type="NCBI Taxonomy" id="37862"/>
    <lineage>
        <taxon>Eukaryota</taxon>
        <taxon>Metazoa</taxon>
        <taxon>Ecdysozoa</taxon>
        <taxon>Nematoda</taxon>
        <taxon>Chromadorea</taxon>
        <taxon>Rhabditida</taxon>
        <taxon>Rhabditina</taxon>
        <taxon>Rhabditomorpha</taxon>
        <taxon>Strongyloidea</taxon>
        <taxon>Heterorhabditidae</taxon>
        <taxon>Heterorhabditis</taxon>
    </lineage>
</organism>
<dbReference type="InterPro" id="IPR045495">
    <property type="entry name" value="PI4K_N"/>
</dbReference>
<feature type="domain" description="PI4-kinase N-terminal" evidence="2">
    <location>
        <begin position="443"/>
        <end position="577"/>
    </location>
</feature>
<feature type="domain" description="PI4-kinase N-terminal" evidence="2">
    <location>
        <begin position="900"/>
        <end position="1264"/>
    </location>
</feature>
<name>A0A1I7XCJ4_HETBA</name>
<dbReference type="Pfam" id="PF19274">
    <property type="entry name" value="PI4K_N"/>
    <property type="match status" value="3"/>
</dbReference>
<proteinExistence type="inferred from homology"/>
<evidence type="ECO:0000259" key="2">
    <source>
        <dbReference type="Pfam" id="PF19274"/>
    </source>
</evidence>
<accession>A0A1I7XCJ4</accession>
<sequence>MRDVDDFVFKNIQCTAVCLAKVDAVACTVTSIHDLLEDAGHAGQNKTRILKLTCYLLGLLRSLGRYSTDLCKPLISFIFPIPFEEEKDNADFDLNVDNQLLSTEDTWTWFDGVTDKEKDGNRLMKMYNKHGASFFVGNSQIFRMNTRDLEALFDTIQRLLKKDILITLDNHSTDVFSASSIKRFPYKTISETITLACVTLLRDVVQPFSVLDKNCPVKENFAKELNAFVVELLASIDVSKSTSEDERRPLRFEQAVSRNKMAILAATTALELIVWAAVDDIDSDAVCSTMSTRLFAMTVNRVPLSQLPLALKALDSLGGLAVKFPAVATATVVPILSRFLLEPAPILLKLSSEITSVKKSDSERKDEEGMAKRRLALDSLRNGSIQALCRALKSSLSVDADSVQACLASLSSKLFVCSNINNLFANPPSHLDLRSINDGVMKLFTQISIESSNRVYSQEPTNATDHRFAHVSLSVDTALGRMAEGVEEEDDKQALLVRLLELFVQLGIEGRRVGKKMSKSTVKLTIVALSTSVNSYKMSTSAGNLGVLMPKIAALLRRMSPIMQPPTRLKNLFRLLYNVFSGLWPEEWFNAVCEIATKSPVLVAQENLRSELIDNAAIRSDTISPNELQEFRNTVCSELAHPPEIVPIVNRMDFAQCTYLLSVLRMEKMRVKNQNDESSEGALIYHAQFLLVQFNHNLREVRRCADACLSHLVDKFPYLLWNGKVLTTALRLLQTLQSNLVYDATCRDSSVSMNGLEWTIQLQDTLDGRRAVVKDFSQRCEQILQEAMKWAPASTHSHLLEYVSSYGAPSDGSLRLAMDAVISGGADNTSLYLSSLHMRSMYLGQVKGMLSAGVNECKSVAQRSLIDRLEGDFERACISGKEDEMEHVIMLLTALFVTLKESNERILRILVRTPLHNFTESTMHLCVMSWNWLLAARTDIQNIFLQEMCRAWSDSCRMNLGLFEKCTLPPSPLCGQLVQPSASPFYQPHAIWINFIAERVDVAKYNSREQLDILEMMFAQTLNLFVGSAPAPLVQSPVGLPIIEHQVHMTRSIEAVGVRFRLLSCVLGLLQGETATARPSNNVIRQRVYASALHFFTWGIFYLIYLLLAPQGPTQTHTQLKNDVKLLIAFWQVLYADGKYIRKELFTSNDNDLNFATTISHLQPYSEQLGQRSNANTWHATSNSSNYVNTLTLSQKTATISTRSNDTRKVIQSGKPSQDVEKQVKTYLKRRNLILLLVKHCILIVLLIQGNEIDRLCAWLNPLGDSAEGVTPVEQWMKSTLPDARTESRVLKDNARLAWEISPELAVNLPTR</sequence>
<evidence type="ECO:0000313" key="4">
    <source>
        <dbReference type="WBParaSite" id="Hba_15414"/>
    </source>
</evidence>
<reference evidence="4" key="1">
    <citation type="submission" date="2016-11" db="UniProtKB">
        <authorList>
            <consortium name="WormBaseParasite"/>
        </authorList>
    </citation>
    <scope>IDENTIFICATION</scope>
</reference>
<protein>
    <submittedName>
        <fullName evidence="4">HEAT repeat-containing protein 1</fullName>
    </submittedName>
</protein>
<keyword evidence="3" id="KW-1185">Reference proteome</keyword>